<keyword evidence="1" id="KW-0732">Signal</keyword>
<dbReference type="SUPFAM" id="SSF57196">
    <property type="entry name" value="EGF/Laminin"/>
    <property type="match status" value="1"/>
</dbReference>
<organism evidence="3 5">
    <name type="scientific">Acrasis kona</name>
    <dbReference type="NCBI Taxonomy" id="1008807"/>
    <lineage>
        <taxon>Eukaryota</taxon>
        <taxon>Discoba</taxon>
        <taxon>Heterolobosea</taxon>
        <taxon>Tetramitia</taxon>
        <taxon>Eutetramitia</taxon>
        <taxon>Acrasidae</taxon>
        <taxon>Acrasis</taxon>
    </lineage>
</organism>
<dbReference type="Pfam" id="PF23106">
    <property type="entry name" value="EGF_Teneurin"/>
    <property type="match status" value="1"/>
</dbReference>
<dbReference type="EMBL" id="JAOPGA020000741">
    <property type="protein sequence ID" value="KAL0481261.1"/>
    <property type="molecule type" value="Genomic_DNA"/>
</dbReference>
<evidence type="ECO:0000256" key="1">
    <source>
        <dbReference type="SAM" id="SignalP"/>
    </source>
</evidence>
<proteinExistence type="predicted"/>
<dbReference type="Gene3D" id="2.10.25.10">
    <property type="entry name" value="Laminin"/>
    <property type="match status" value="1"/>
</dbReference>
<dbReference type="SUPFAM" id="SSF47240">
    <property type="entry name" value="Ferritin-like"/>
    <property type="match status" value="1"/>
</dbReference>
<feature type="signal peptide" evidence="1">
    <location>
        <begin position="1"/>
        <end position="18"/>
    </location>
</feature>
<dbReference type="EMBL" id="JAOPGA020000688">
    <property type="protein sequence ID" value="KAL0480818.1"/>
    <property type="molecule type" value="Genomic_DNA"/>
</dbReference>
<feature type="chain" id="PRO_5044718140" evidence="1">
    <location>
        <begin position="19"/>
        <end position="240"/>
    </location>
</feature>
<dbReference type="PROSITE" id="PS01186">
    <property type="entry name" value="EGF_2"/>
    <property type="match status" value="1"/>
</dbReference>
<evidence type="ECO:0000313" key="5">
    <source>
        <dbReference type="Proteomes" id="UP001431209"/>
    </source>
</evidence>
<sequence length="240" mass="25786">MKTTIIATLLCLFVLCNAQSEMNKPDVMTLNFALSLEYLGRALYRQFNQTFSVADAQAAGYTAYDYRQIVEIGLDEIQHVERLQQVIPTLGGEFIQPCTYDFSFGNNFNAFLNLSRTVENTCVGALDGGIAMLNTPALFTAAATFATVEARHASFLNLITGLVPFPSAFDAPLNATQVLAIASPLFASCPSYNNECFGILNTNATVCSGHGSCAYKVCTCDAGFTGPDCSSKATQAPKCQ</sequence>
<dbReference type="AlphaFoldDB" id="A0AAW2YVF0"/>
<dbReference type="Proteomes" id="UP001431209">
    <property type="component" value="Unassembled WGS sequence"/>
</dbReference>
<comment type="caution">
    <text evidence="3">The sequence shown here is derived from an EMBL/GenBank/DDBJ whole genome shotgun (WGS) entry which is preliminary data.</text>
</comment>
<name>A0AAW2YVF0_9EUKA</name>
<evidence type="ECO:0000313" key="4">
    <source>
        <dbReference type="EMBL" id="KAL0481261.1"/>
    </source>
</evidence>
<keyword evidence="5" id="KW-1185">Reference proteome</keyword>
<evidence type="ECO:0000313" key="3">
    <source>
        <dbReference type="EMBL" id="KAL0480818.1"/>
    </source>
</evidence>
<reference evidence="3 5" key="1">
    <citation type="submission" date="2024-03" db="EMBL/GenBank/DDBJ databases">
        <title>The Acrasis kona genome and developmental transcriptomes reveal deep origins of eukaryotic multicellular pathways.</title>
        <authorList>
            <person name="Sheikh S."/>
            <person name="Fu C.-J."/>
            <person name="Brown M.W."/>
            <person name="Baldauf S.L."/>
        </authorList>
    </citation>
    <scope>NUCLEOTIDE SEQUENCE [LARGE SCALE GENOMIC DNA]</scope>
    <source>
        <strain evidence="3 5">ATCC MYA-3509</strain>
    </source>
</reference>
<dbReference type="InterPro" id="IPR009078">
    <property type="entry name" value="Ferritin-like_SF"/>
</dbReference>
<dbReference type="Pfam" id="PF13668">
    <property type="entry name" value="Ferritin_2"/>
    <property type="match status" value="1"/>
</dbReference>
<evidence type="ECO:0000259" key="2">
    <source>
        <dbReference type="PROSITE" id="PS01186"/>
    </source>
</evidence>
<accession>A0AAW2YVF0</accession>
<dbReference type="InterPro" id="IPR000742">
    <property type="entry name" value="EGF"/>
</dbReference>
<feature type="domain" description="EGF-like" evidence="2">
    <location>
        <begin position="218"/>
        <end position="229"/>
    </location>
</feature>
<protein>
    <submittedName>
        <fullName evidence="3">RDS1</fullName>
    </submittedName>
</protein>
<gene>
    <name evidence="3" type="ORF">AKO1_002695</name>
    <name evidence="4" type="ORF">AKO1_012809</name>
</gene>